<reference evidence="7 8" key="1">
    <citation type="submission" date="2023-04" db="EMBL/GenBank/DDBJ databases">
        <title>A novel species of the genus Streptomyces: Streptomyces pakalii sp. nov. isolated from a Mexican soil jungle.</title>
        <authorList>
            <person name="Chavez-Hernandez M.A."/>
            <person name="Ortiz-Alvarez J."/>
            <person name="Villa-Tanaca L."/>
            <person name="Hernandez-Rodriguez C."/>
        </authorList>
    </citation>
    <scope>NUCLEOTIDE SEQUENCE [LARGE SCALE GENOMIC DNA]</scope>
    <source>
        <strain evidence="7 8">ENCB-J15</strain>
    </source>
</reference>
<evidence type="ECO:0000313" key="8">
    <source>
        <dbReference type="Proteomes" id="UP001237194"/>
    </source>
</evidence>
<evidence type="ECO:0000256" key="4">
    <source>
        <dbReference type="ARBA" id="ARBA00022777"/>
    </source>
</evidence>
<evidence type="ECO:0000256" key="3">
    <source>
        <dbReference type="ARBA" id="ARBA00022741"/>
    </source>
</evidence>
<dbReference type="Pfam" id="PF00294">
    <property type="entry name" value="PfkB"/>
    <property type="match status" value="1"/>
</dbReference>
<dbReference type="Gene3D" id="3.40.1190.20">
    <property type="match status" value="1"/>
</dbReference>
<dbReference type="PANTHER" id="PTHR43085:SF1">
    <property type="entry name" value="PSEUDOURIDINE KINASE-RELATED"/>
    <property type="match status" value="1"/>
</dbReference>
<keyword evidence="2" id="KW-0808">Transferase</keyword>
<protein>
    <submittedName>
        <fullName evidence="7">PfkB family carbohydrate kinase</fullName>
    </submittedName>
</protein>
<keyword evidence="8" id="KW-1185">Reference proteome</keyword>
<dbReference type="SUPFAM" id="SSF53613">
    <property type="entry name" value="Ribokinase-like"/>
    <property type="match status" value="1"/>
</dbReference>
<keyword evidence="3" id="KW-0547">Nucleotide-binding</keyword>
<proteinExistence type="inferred from homology"/>
<dbReference type="InterPro" id="IPR029056">
    <property type="entry name" value="Ribokinase-like"/>
</dbReference>
<gene>
    <name evidence="7" type="ORF">P5W92_34295</name>
</gene>
<evidence type="ECO:0000256" key="5">
    <source>
        <dbReference type="ARBA" id="ARBA00022840"/>
    </source>
</evidence>
<feature type="non-terminal residue" evidence="7">
    <location>
        <position position="112"/>
    </location>
</feature>
<evidence type="ECO:0000256" key="1">
    <source>
        <dbReference type="ARBA" id="ARBA00010688"/>
    </source>
</evidence>
<evidence type="ECO:0000313" key="7">
    <source>
        <dbReference type="EMBL" id="MDJ1645439.1"/>
    </source>
</evidence>
<feature type="domain" description="Carbohydrate kinase PfkB" evidence="6">
    <location>
        <begin position="15"/>
        <end position="112"/>
    </location>
</feature>
<keyword evidence="4 7" id="KW-0418">Kinase</keyword>
<keyword evidence="5" id="KW-0067">ATP-binding</keyword>
<dbReference type="RefSeq" id="WP_283901465.1">
    <property type="nucleotide sequence ID" value="NZ_JARWAF010000027.1"/>
</dbReference>
<comment type="similarity">
    <text evidence="1">Belongs to the carbohydrate kinase PfkB family.</text>
</comment>
<dbReference type="InterPro" id="IPR050306">
    <property type="entry name" value="PfkB_Carbo_kinase"/>
</dbReference>
<evidence type="ECO:0000259" key="6">
    <source>
        <dbReference type="Pfam" id="PF00294"/>
    </source>
</evidence>
<dbReference type="InterPro" id="IPR011611">
    <property type="entry name" value="PfkB_dom"/>
</dbReference>
<name>A0ABT7DKQ3_9ACTN</name>
<accession>A0ABT7DKQ3</accession>
<organism evidence="7 8">
    <name type="scientific">Streptomyces pakalii</name>
    <dbReference type="NCBI Taxonomy" id="3036494"/>
    <lineage>
        <taxon>Bacteria</taxon>
        <taxon>Bacillati</taxon>
        <taxon>Actinomycetota</taxon>
        <taxon>Actinomycetes</taxon>
        <taxon>Kitasatosporales</taxon>
        <taxon>Streptomycetaceae</taxon>
        <taxon>Streptomyces</taxon>
    </lineage>
</organism>
<comment type="caution">
    <text evidence="7">The sequence shown here is derived from an EMBL/GenBank/DDBJ whole genome shotgun (WGS) entry which is preliminary data.</text>
</comment>
<dbReference type="GO" id="GO:0016301">
    <property type="term" value="F:kinase activity"/>
    <property type="evidence" value="ECO:0007669"/>
    <property type="project" value="UniProtKB-KW"/>
</dbReference>
<evidence type="ECO:0000256" key="2">
    <source>
        <dbReference type="ARBA" id="ARBA00022679"/>
    </source>
</evidence>
<dbReference type="Proteomes" id="UP001237194">
    <property type="component" value="Unassembled WGS sequence"/>
</dbReference>
<dbReference type="EMBL" id="JARWAF010000027">
    <property type="protein sequence ID" value="MDJ1645439.1"/>
    <property type="molecule type" value="Genomic_DNA"/>
</dbReference>
<dbReference type="PANTHER" id="PTHR43085">
    <property type="entry name" value="HEXOKINASE FAMILY MEMBER"/>
    <property type="match status" value="1"/>
</dbReference>
<sequence length="112" mass="11730">MTWPPPAAPPGQRLDVVGVGEAMLLLQAPPPTPLETAHNLTVAVAGAELNVCAAVARLGLRAAFLSAVGDDAPGRRVLRAVRDLDVADDLIHVDPVRPTGLFLRETPDSGER</sequence>